<evidence type="ECO:0000313" key="2">
    <source>
        <dbReference type="Proteomes" id="UP001595696"/>
    </source>
</evidence>
<comment type="caution">
    <text evidence="1">The sequence shown here is derived from an EMBL/GenBank/DDBJ whole genome shotgun (WGS) entry which is preliminary data.</text>
</comment>
<organism evidence="1 2">
    <name type="scientific">Nocardia jiangsuensis</name>
    <dbReference type="NCBI Taxonomy" id="1691563"/>
    <lineage>
        <taxon>Bacteria</taxon>
        <taxon>Bacillati</taxon>
        <taxon>Actinomycetota</taxon>
        <taxon>Actinomycetes</taxon>
        <taxon>Mycobacteriales</taxon>
        <taxon>Nocardiaceae</taxon>
        <taxon>Nocardia</taxon>
    </lineage>
</organism>
<protein>
    <submittedName>
        <fullName evidence="1">Uncharacterized protein</fullName>
    </submittedName>
</protein>
<dbReference type="EMBL" id="JBHSAX010000002">
    <property type="protein sequence ID" value="MFC3960503.1"/>
    <property type="molecule type" value="Genomic_DNA"/>
</dbReference>
<reference evidence="2" key="1">
    <citation type="journal article" date="2019" name="Int. J. Syst. Evol. Microbiol.">
        <title>The Global Catalogue of Microorganisms (GCM) 10K type strain sequencing project: providing services to taxonomists for standard genome sequencing and annotation.</title>
        <authorList>
            <consortium name="The Broad Institute Genomics Platform"/>
            <consortium name="The Broad Institute Genome Sequencing Center for Infectious Disease"/>
            <person name="Wu L."/>
            <person name="Ma J."/>
        </authorList>
    </citation>
    <scope>NUCLEOTIDE SEQUENCE [LARGE SCALE GENOMIC DNA]</scope>
    <source>
        <strain evidence="2">CGMCC 4.7330</strain>
    </source>
</reference>
<proteinExistence type="predicted"/>
<dbReference type="RefSeq" id="WP_378610276.1">
    <property type="nucleotide sequence ID" value="NZ_JBHSAX010000002.1"/>
</dbReference>
<evidence type="ECO:0000313" key="1">
    <source>
        <dbReference type="EMBL" id="MFC3960503.1"/>
    </source>
</evidence>
<name>A0ABV8DKE4_9NOCA</name>
<gene>
    <name evidence="1" type="ORF">ACFO0B_00705</name>
</gene>
<accession>A0ABV8DKE4</accession>
<keyword evidence="2" id="KW-1185">Reference proteome</keyword>
<dbReference type="Proteomes" id="UP001595696">
    <property type="component" value="Unassembled WGS sequence"/>
</dbReference>
<sequence length="344" mass="37916">MNVAGKRSLADIAEISGFTATDLAFLAKVQESTVCRLWDDPSWLNRVRGTTLQSLITVLPGVAEYVSDYTLGTRRLGLFDNLSREGLAVRLDRYRQLVSNGIPEQYLANALDAALRIVKGDERQSAAHLARFWGREQDAALGHMFLVRDGLFEDGQLLLETSVEMAELLGSRASSFHAILAHCTLVHHVAKATGATLLDSEGTNFNKKSALSYRSGVMGLIIQTNDREVAEQYAARIESNSLLATVESWALPTYSSDSRTTPDFSLPRSILLKRTAIEIIRELEEYNDAYLSYLSAVAIPSALSRDNTFGLKRDELAAALAARIERCEDGRTRAAAAKLLKDLY</sequence>